<feature type="compositionally biased region" description="Low complexity" evidence="4">
    <location>
        <begin position="2302"/>
        <end position="2313"/>
    </location>
</feature>
<dbReference type="PROSITE" id="PS50184">
    <property type="entry name" value="VWFC_2"/>
    <property type="match status" value="2"/>
</dbReference>
<dbReference type="GO" id="GO:0005576">
    <property type="term" value="C:extracellular region"/>
    <property type="evidence" value="ECO:0007669"/>
    <property type="project" value="UniProtKB-SubCell"/>
</dbReference>
<feature type="compositionally biased region" description="Low complexity" evidence="4">
    <location>
        <begin position="2856"/>
        <end position="2868"/>
    </location>
</feature>
<feature type="region of interest" description="Disordered" evidence="4">
    <location>
        <begin position="1015"/>
        <end position="1056"/>
    </location>
</feature>
<evidence type="ECO:0000313" key="7">
    <source>
        <dbReference type="Proteomes" id="UP000504629"/>
    </source>
</evidence>
<feature type="compositionally biased region" description="Polar residues" evidence="4">
    <location>
        <begin position="2637"/>
        <end position="2657"/>
    </location>
</feature>
<keyword evidence="3 5" id="KW-0732">Signal</keyword>
<evidence type="ECO:0000313" key="8">
    <source>
        <dbReference type="RefSeq" id="XP_028041226.1"/>
    </source>
</evidence>
<feature type="compositionally biased region" description="Basic and acidic residues" evidence="4">
    <location>
        <begin position="2408"/>
        <end position="2428"/>
    </location>
</feature>
<feature type="compositionally biased region" description="Polar residues" evidence="4">
    <location>
        <begin position="2349"/>
        <end position="2367"/>
    </location>
</feature>
<feature type="compositionally biased region" description="Basic and acidic residues" evidence="4">
    <location>
        <begin position="1819"/>
        <end position="1829"/>
    </location>
</feature>
<dbReference type="PROSITE" id="PS51257">
    <property type="entry name" value="PROKAR_LIPOPROTEIN"/>
    <property type="match status" value="1"/>
</dbReference>
<feature type="compositionally biased region" description="Basic and acidic residues" evidence="4">
    <location>
        <begin position="2107"/>
        <end position="2119"/>
    </location>
</feature>
<feature type="compositionally biased region" description="Polar residues" evidence="4">
    <location>
        <begin position="2551"/>
        <end position="2560"/>
    </location>
</feature>
<evidence type="ECO:0000259" key="6">
    <source>
        <dbReference type="PROSITE" id="PS50184"/>
    </source>
</evidence>
<proteinExistence type="predicted"/>
<feature type="compositionally biased region" description="Basic and acidic residues" evidence="4">
    <location>
        <begin position="1692"/>
        <end position="1705"/>
    </location>
</feature>
<reference evidence="8 9" key="1">
    <citation type="submission" date="2025-04" db="UniProtKB">
        <authorList>
            <consortium name="RefSeq"/>
        </authorList>
    </citation>
    <scope>IDENTIFICATION</scope>
    <source>
        <tissue evidence="8 9">Silk gland</tissue>
    </source>
</reference>
<feature type="compositionally biased region" description="Basic and acidic residues" evidence="4">
    <location>
        <begin position="2143"/>
        <end position="2157"/>
    </location>
</feature>
<feature type="compositionally biased region" description="Basic and acidic residues" evidence="4">
    <location>
        <begin position="2944"/>
        <end position="2955"/>
    </location>
</feature>
<feature type="compositionally biased region" description="Basic and acidic residues" evidence="4">
    <location>
        <begin position="2022"/>
        <end position="2037"/>
    </location>
</feature>
<feature type="compositionally biased region" description="Basic and acidic residues" evidence="4">
    <location>
        <begin position="2068"/>
        <end position="2077"/>
    </location>
</feature>
<feature type="region of interest" description="Disordered" evidence="4">
    <location>
        <begin position="900"/>
        <end position="931"/>
    </location>
</feature>
<feature type="compositionally biased region" description="Basic and acidic residues" evidence="4">
    <location>
        <begin position="1663"/>
        <end position="1674"/>
    </location>
</feature>
<dbReference type="InterPro" id="IPR052424">
    <property type="entry name" value="Kielin_Chordin-BMP_Reg"/>
</dbReference>
<dbReference type="GeneID" id="114251226"/>
<keyword evidence="7" id="KW-1185">Reference proteome</keyword>
<organism evidence="7 8">
    <name type="scientific">Bombyx mandarina</name>
    <name type="common">Wild silk moth</name>
    <name type="synonym">Wild silkworm</name>
    <dbReference type="NCBI Taxonomy" id="7092"/>
    <lineage>
        <taxon>Eukaryota</taxon>
        <taxon>Metazoa</taxon>
        <taxon>Ecdysozoa</taxon>
        <taxon>Arthropoda</taxon>
        <taxon>Hexapoda</taxon>
        <taxon>Insecta</taxon>
        <taxon>Pterygota</taxon>
        <taxon>Neoptera</taxon>
        <taxon>Endopterygota</taxon>
        <taxon>Lepidoptera</taxon>
        <taxon>Glossata</taxon>
        <taxon>Ditrysia</taxon>
        <taxon>Bombycoidea</taxon>
        <taxon>Bombycidae</taxon>
        <taxon>Bombycinae</taxon>
        <taxon>Bombyx</taxon>
    </lineage>
</organism>
<feature type="compositionally biased region" description="Polar residues" evidence="4">
    <location>
        <begin position="2797"/>
        <end position="2813"/>
    </location>
</feature>
<feature type="region of interest" description="Disordered" evidence="4">
    <location>
        <begin position="822"/>
        <end position="853"/>
    </location>
</feature>
<feature type="chain" id="PRO_5044640838" evidence="5">
    <location>
        <begin position="24"/>
        <end position="3165"/>
    </location>
</feature>
<feature type="compositionally biased region" description="Low complexity" evidence="4">
    <location>
        <begin position="1706"/>
        <end position="1717"/>
    </location>
</feature>
<accession>A0A6J2KFW6</accession>
<evidence type="ECO:0000256" key="2">
    <source>
        <dbReference type="ARBA" id="ARBA00022525"/>
    </source>
</evidence>
<feature type="compositionally biased region" description="Polar residues" evidence="4">
    <location>
        <begin position="2900"/>
        <end position="2919"/>
    </location>
</feature>
<feature type="compositionally biased region" description="Polar residues" evidence="4">
    <location>
        <begin position="2876"/>
        <end position="2892"/>
    </location>
</feature>
<dbReference type="OrthoDB" id="10068079at2759"/>
<feature type="compositionally biased region" description="Polar residues" evidence="4">
    <location>
        <begin position="760"/>
        <end position="777"/>
    </location>
</feature>
<gene>
    <name evidence="8 9" type="primary">LOC114251226</name>
</gene>
<feature type="signal peptide" evidence="5">
    <location>
        <begin position="1"/>
        <end position="23"/>
    </location>
</feature>
<feature type="region of interest" description="Disordered" evidence="4">
    <location>
        <begin position="329"/>
        <end position="349"/>
    </location>
</feature>
<feature type="compositionally biased region" description="Basic and acidic residues" evidence="4">
    <location>
        <begin position="2208"/>
        <end position="2226"/>
    </location>
</feature>
<feature type="region of interest" description="Disordered" evidence="4">
    <location>
        <begin position="1658"/>
        <end position="1724"/>
    </location>
</feature>
<feature type="region of interest" description="Disordered" evidence="4">
    <location>
        <begin position="1428"/>
        <end position="1505"/>
    </location>
</feature>
<feature type="compositionally biased region" description="Polar residues" evidence="4">
    <location>
        <begin position="2250"/>
        <end position="2261"/>
    </location>
</feature>
<keyword evidence="2" id="KW-0964">Secreted</keyword>
<feature type="domain" description="VWFC" evidence="6">
    <location>
        <begin position="1095"/>
        <end position="1161"/>
    </location>
</feature>
<feature type="compositionally biased region" description="Polar residues" evidence="4">
    <location>
        <begin position="1596"/>
        <end position="1611"/>
    </location>
</feature>
<evidence type="ECO:0000256" key="5">
    <source>
        <dbReference type="SAM" id="SignalP"/>
    </source>
</evidence>
<evidence type="ECO:0000313" key="9">
    <source>
        <dbReference type="RefSeq" id="XP_028041228.1"/>
    </source>
</evidence>
<feature type="compositionally biased region" description="Basic and acidic residues" evidence="4">
    <location>
        <begin position="902"/>
        <end position="912"/>
    </location>
</feature>
<dbReference type="PANTHER" id="PTHR46698">
    <property type="entry name" value="CROSSVEINLESS 2"/>
    <property type="match status" value="1"/>
</dbReference>
<dbReference type="RefSeq" id="XP_028041228.1">
    <property type="nucleotide sequence ID" value="XM_028185427.1"/>
</dbReference>
<comment type="subcellular location">
    <subcellularLocation>
        <location evidence="1">Secreted</location>
    </subcellularLocation>
</comment>
<dbReference type="SMART" id="SM00214">
    <property type="entry name" value="VWC"/>
    <property type="match status" value="4"/>
</dbReference>
<feature type="domain" description="VWFC" evidence="6">
    <location>
        <begin position="235"/>
        <end position="302"/>
    </location>
</feature>
<feature type="compositionally biased region" description="Basic and acidic residues" evidence="4">
    <location>
        <begin position="1841"/>
        <end position="1854"/>
    </location>
</feature>
<dbReference type="KEGG" id="bman:114251226"/>
<feature type="compositionally biased region" description="Low complexity" evidence="4">
    <location>
        <begin position="2007"/>
        <end position="2021"/>
    </location>
</feature>
<feature type="compositionally biased region" description="Polar residues" evidence="4">
    <location>
        <begin position="2613"/>
        <end position="2622"/>
    </location>
</feature>
<feature type="compositionally biased region" description="Polar residues" evidence="4">
    <location>
        <begin position="2316"/>
        <end position="2327"/>
    </location>
</feature>
<name>A0A6J2KFW6_BOMMA</name>
<feature type="compositionally biased region" description="Polar residues" evidence="4">
    <location>
        <begin position="2164"/>
        <end position="2196"/>
    </location>
</feature>
<protein>
    <submittedName>
        <fullName evidence="8 9">Mucin-17</fullName>
    </submittedName>
</protein>
<feature type="compositionally biased region" description="Polar residues" evidence="4">
    <location>
        <begin position="1830"/>
        <end position="1840"/>
    </location>
</feature>
<dbReference type="PANTHER" id="PTHR46698:SF3">
    <property type="entry name" value="TENECTIN ISOFORM 1-RELATED"/>
    <property type="match status" value="1"/>
</dbReference>
<feature type="region of interest" description="Disordered" evidence="4">
    <location>
        <begin position="2444"/>
        <end position="2662"/>
    </location>
</feature>
<dbReference type="RefSeq" id="XP_028041226.1">
    <property type="nucleotide sequence ID" value="XM_028185425.1"/>
</dbReference>
<feature type="compositionally biased region" description="Basic and acidic residues" evidence="4">
    <location>
        <begin position="2694"/>
        <end position="2712"/>
    </location>
</feature>
<feature type="region of interest" description="Disordered" evidence="4">
    <location>
        <begin position="2674"/>
        <end position="2712"/>
    </location>
</feature>
<evidence type="ECO:0000256" key="1">
    <source>
        <dbReference type="ARBA" id="ARBA00004613"/>
    </source>
</evidence>
<feature type="region of interest" description="Disordered" evidence="4">
    <location>
        <begin position="758"/>
        <end position="787"/>
    </location>
</feature>
<feature type="compositionally biased region" description="Basic and acidic residues" evidence="4">
    <location>
        <begin position="2538"/>
        <end position="2550"/>
    </location>
</feature>
<dbReference type="Gene3D" id="2.10.70.10">
    <property type="entry name" value="Complement Module, domain 1"/>
    <property type="match status" value="1"/>
</dbReference>
<feature type="compositionally biased region" description="Polar residues" evidence="4">
    <location>
        <begin position="836"/>
        <end position="847"/>
    </location>
</feature>
<feature type="compositionally biased region" description="Polar residues" evidence="4">
    <location>
        <begin position="2456"/>
        <end position="2467"/>
    </location>
</feature>
<evidence type="ECO:0000256" key="3">
    <source>
        <dbReference type="ARBA" id="ARBA00022729"/>
    </source>
</evidence>
<feature type="compositionally biased region" description="Basic and acidic residues" evidence="4">
    <location>
        <begin position="1970"/>
        <end position="1999"/>
    </location>
</feature>
<evidence type="ECO:0000256" key="4">
    <source>
        <dbReference type="SAM" id="MobiDB-lite"/>
    </source>
</evidence>
<feature type="region of interest" description="Disordered" evidence="4">
    <location>
        <begin position="707"/>
        <end position="726"/>
    </location>
</feature>
<feature type="compositionally biased region" description="Acidic residues" evidence="4">
    <location>
        <begin position="2368"/>
        <end position="2382"/>
    </location>
</feature>
<feature type="region of interest" description="Disordered" evidence="4">
    <location>
        <begin position="2792"/>
        <end position="3000"/>
    </location>
</feature>
<feature type="compositionally biased region" description="Polar residues" evidence="4">
    <location>
        <begin position="2128"/>
        <end position="2142"/>
    </location>
</feature>
<dbReference type="SUPFAM" id="SSF57603">
    <property type="entry name" value="FnI-like domain"/>
    <property type="match status" value="6"/>
</dbReference>
<feature type="compositionally biased region" description="Polar residues" evidence="4">
    <location>
        <begin position="2674"/>
        <end position="2692"/>
    </location>
</feature>
<feature type="compositionally biased region" description="Basic and acidic residues" evidence="4">
    <location>
        <begin position="1584"/>
        <end position="1595"/>
    </location>
</feature>
<feature type="compositionally biased region" description="Polar residues" evidence="4">
    <location>
        <begin position="2930"/>
        <end position="2940"/>
    </location>
</feature>
<feature type="compositionally biased region" description="Polar residues" evidence="4">
    <location>
        <begin position="2498"/>
        <end position="2515"/>
    </location>
</feature>
<sequence>MDRRRRAAGALLALAACIARSAAAPTASNHTALDLYDGAPEGCYYNFQHYGEGDRIMTNEPCLNCTCHNRMLMCYLRVCPFTKPIGQDCTVEKRADQCCPIVTCPDVPVDLLTSTSTSSPAEYGGTGVGKYDRYGCSINGRYFPEGSKVPPTPNKPCEHCYCIRNMTTCVMQECTLHVDGCTPIYHKDVCCPVRYSCDHPEDEIPLLDDMSTTVRPTPGFLLTTTTIAPVTQASQSCVHDDKIFVDGALIKTEKACEHCYCMKGDIVCVVQECGTPMENEGKNCTSLAPREGQCCPDTYICEGDELSTEVNDFTTEPISEDFTTLPSRRVSAEGSGYRKETDNFPYTEPSPLEFVTEGSGDTHLTTEQSQEEYQMSTSTEIIDKTKSPVTENVEIKQTTPVQKEYNSVTDSNILEETTIGNVEPIDAINVITESYETDPSVATTLTSTDTDVKIKPTEGYSTEKVIQKETIPLEKDVSSLVTMPTVAEKETTNIEDNLKETTESEKVDLLTTNITSSPFFEETEMMTTESYREKDVYTGVSEQEASVSNAHTSSTPFLEDIEKLSTLSQEEHLITDGLDKKETTQTSTPSVLPEEGTQIKDEKDNNFVESTEKAPLQDLGVLPISGDKETTSIADESYSTTEASEKEIVGLDQRIPTEDQEEIKTETTTLTRETSESEYSTIAPSIGTVTLNEKFDITTESHKHITGDDISEIPDYKKPEPGHITSTLIPTQEDKEITNAELTTESATSSIMHHTTISSDLGTTSQSDQETGIVSQENEAEKHKTEKTPLIDDLSKFTTVPDILPETSKKTDDDLKFEDEEMSITTESSFKDDIDTTSADKQQSSSVPLDGIGSTPSAPFLEEIEKSSTAVPDDHIINDQLTEKDITKPQLNTQGTTVVTSKDIESTTEPDKGLNTIPSGTFEEEKSETPTYEVVTPFKESERDQSTEGIVESTATQMPDSSTEIARVTEENHYAPTTENIIPDVASKVTEHVDLSITPSTINDIDIDVSTLRPTIGNTEIDSDDKNKDISTTSSELQKAPTSTEASIDDLGHLPASTTESTIYSDKVETTTINQIENEIDENNNIFVGRIPGEGDCLLNSITYKNGSSVPKTNKCHSNCKCLSSIIKCDPIICSSPPEYMDNCQPTYDSPDSCCPTYVCDQSRETMPPVVPLVHVTSTEAQPSFECHGDQCEVKEEKHHSDIPEMICSGSECGDTTSTEQNKCGPNGCSALVDEPINIPSADHSVLCSGKPCKTAEEACANGACQLPTIQVPPEIPCEGSHCDAPSKINEEALCENGEICKDNKVPEDTNNKKDCSTSDCGENIAIPEKQKTEKCQGENCKELDIPIECLDESCRRKDTNIDENIPPLCEGSTCSDVKDVPKSSEHTPYETTPEIIVDHETSEKTAATPGPATEAPVVSGIGTGITLTQELPDSTESSVSTDSEEKIGEEMSPQGTSVKITDETTTEGLKSSSTISVSEDSEYTDVQTKSPNDEIVPSKTDTTEQPVTTIKLEYVTDTAEVSNVPVLIEESKTGESTSETVVQDQEITTAIPVSTKLTEYPETTQKTFEAEIPATDTTESDEDVKAPVKTEFEKSTSSPVLTSTELNANLPSEHEVHGKTTDVPTTEFVTSYSKLPENAETSDISDLDQTTDSAILSTTSVSDEHKTVTEAEKSPIVTTELPSMGITNDIEENKESVDSTKYEDSSTTSSYIHSSTPGEIPVDIPVYTADYGQEVKETTNIPETYETTAADTKDITTELAKDEIPDITSIQDDMKSTEEQVEITSPSSQTYSTVFDALETTQPPKTTKTIAPIYSTKETSRPEYEEQVKITTPSPLSHSTEFDELKTTETSKTTIRPDYEISTEILIETTEKVSKLTTVSEKEEELTPFDHKIETQTTETSSIITAVSESDDLSNVSEVTDTIPTTSSESSDKDSDEITGTTKGSTEAIEEFTITPVDITEETTQAQSLEKHPIEQEKPTIQEEIIKEHPSSAEKEPENSIQFDHLPTTTTLSSTQTPETETTKTKDDEKEFEPQTDKSTQTPELSTSQYEFTDKPTQPSEISDEINNEKEHDKYTEYPSSVTPMSLVTVSQKATEITQDEITTEPAEKHATEKHEDVTGIPEINESLDTSSEKYPTTSPGDQKHVEGQGEDDNKQPEMYNKVETTVNELDTSTLPAEGQNVNNDLPTTTSSPQKESGLEDFTESTLADKQKHSTENPDLTHDQTESDESQANNLLPQEEGSGHDDVTKSTLLDEQNVSMDHTDSDIKSPELLGTTLTPPKEIPVSEEVTKSSLPGEENGTTEFVTTSTSFTRLPESQKTTLTPQQADEFEDITKASLSDENVPIEHTTLTDIQTGLSESQATTQIPDEEEIKSSLPDEEDHSVPSVVVTELPEISTLLPNQELSDTEDKTQSTLMKEPEIDSEHPDTMNIVTELPDAITTTGIKEISSKDESTKSTLSDEQNSVTEHIPYTRLPEDHSTTLPPLKETQITEEVTKPSLTETEQTATEYVSTLDHQSKLPESLITPTTPKQSSDIEDVTKSALPEEQKTELPSTTPPTKESSDFEDQTISPILDDQHVSTEKTTPVDFKTDLPELKTSTYAPQEIITEDLTKSSPSTSLEITTPGIANELPEKEFTQTTVEQTSGSEDTTTKTSSPLKDEIATEPILIQTEVTEPSLSDSSLSEKFTTSTSQDDEKRVTTETIRETTEALREGDTYEKTTAVPKEQVTEIVEILPTHIDDTQHVSTTTETPLITEVSTHKLIPELYEKSTEPPYVEPKDQETTPYVVELEEHTQKSELSTIYSTTQETTSASEKTDEETKTPEKVDEEASKEQHPTEMDSSKDSEETSTQYKIPESTTLSSISEISSAVDDSHKTPTATIDFDQSSVSTTELIYKKETTPTVQEPTESPEKITSTSSKPLDAVHEQDLIPTSTTKTADISEQALEKFTKPDTKPSESPSTELPKPITSETPIDEIAGPEESNFPPSASSGYGGEPDYVEEDQAFGPGTCRYGGKVYVSAQQIPRDDPCDFCFCFRSDIICLQQSCPPPIHGCHEEPIQGFCCPRYECPVSMATTLNVTTTTTTTTTTLPPHFPTHPYKGAAQRRGCQIKGHTYKVGEVVRASSGPCLHCTCGGDGQMKCDPKACTPEPMLRQMIAAAVSAKRRR</sequence>
<feature type="region of interest" description="Disordered" evidence="4">
    <location>
        <begin position="1908"/>
        <end position="2430"/>
    </location>
</feature>
<dbReference type="InterPro" id="IPR001007">
    <property type="entry name" value="VWF_dom"/>
</dbReference>
<feature type="compositionally biased region" description="Basic and acidic residues" evidence="4">
    <location>
        <begin position="2814"/>
        <end position="2846"/>
    </location>
</feature>
<feature type="compositionally biased region" description="Polar residues" evidence="4">
    <location>
        <begin position="2038"/>
        <end position="2062"/>
    </location>
</feature>
<feature type="region of interest" description="Disordered" evidence="4">
    <location>
        <begin position="1761"/>
        <end position="1854"/>
    </location>
</feature>
<feature type="region of interest" description="Disordered" evidence="4">
    <location>
        <begin position="1561"/>
        <end position="1626"/>
    </location>
</feature>
<feature type="compositionally biased region" description="Polar residues" evidence="4">
    <location>
        <begin position="1914"/>
        <end position="1927"/>
    </location>
</feature>
<dbReference type="Proteomes" id="UP000504629">
    <property type="component" value="Unplaced"/>
</dbReference>
<feature type="compositionally biased region" description="Polar residues" evidence="4">
    <location>
        <begin position="1783"/>
        <end position="1810"/>
    </location>
</feature>
<feature type="compositionally biased region" description="Polar residues" evidence="4">
    <location>
        <begin position="1030"/>
        <end position="1046"/>
    </location>
</feature>
<feature type="compositionally biased region" description="Polar residues" evidence="4">
    <location>
        <begin position="2079"/>
        <end position="2098"/>
    </location>
</feature>